<gene>
    <name evidence="1" type="ORF">Fmac_001409</name>
</gene>
<name>A0ABD1NH18_9FABA</name>
<evidence type="ECO:0000313" key="1">
    <source>
        <dbReference type="EMBL" id="KAL2347409.1"/>
    </source>
</evidence>
<organism evidence="1 2">
    <name type="scientific">Flemingia macrophylla</name>
    <dbReference type="NCBI Taxonomy" id="520843"/>
    <lineage>
        <taxon>Eukaryota</taxon>
        <taxon>Viridiplantae</taxon>
        <taxon>Streptophyta</taxon>
        <taxon>Embryophyta</taxon>
        <taxon>Tracheophyta</taxon>
        <taxon>Spermatophyta</taxon>
        <taxon>Magnoliopsida</taxon>
        <taxon>eudicotyledons</taxon>
        <taxon>Gunneridae</taxon>
        <taxon>Pentapetalae</taxon>
        <taxon>rosids</taxon>
        <taxon>fabids</taxon>
        <taxon>Fabales</taxon>
        <taxon>Fabaceae</taxon>
        <taxon>Papilionoideae</taxon>
        <taxon>50 kb inversion clade</taxon>
        <taxon>NPAAA clade</taxon>
        <taxon>indigoferoid/millettioid clade</taxon>
        <taxon>Phaseoleae</taxon>
        <taxon>Flemingia</taxon>
    </lineage>
</organism>
<accession>A0ABD1NH18</accession>
<dbReference type="EMBL" id="JBGMDY010000001">
    <property type="protein sequence ID" value="KAL2347409.1"/>
    <property type="molecule type" value="Genomic_DNA"/>
</dbReference>
<evidence type="ECO:0000313" key="2">
    <source>
        <dbReference type="Proteomes" id="UP001603857"/>
    </source>
</evidence>
<dbReference type="Proteomes" id="UP001603857">
    <property type="component" value="Unassembled WGS sequence"/>
</dbReference>
<dbReference type="AlphaFoldDB" id="A0ABD1NH18"/>
<protein>
    <submittedName>
        <fullName evidence="1">Uncharacterized protein</fullName>
    </submittedName>
</protein>
<comment type="caution">
    <text evidence="1">The sequence shown here is derived from an EMBL/GenBank/DDBJ whole genome shotgun (WGS) entry which is preliminary data.</text>
</comment>
<reference evidence="1 2" key="1">
    <citation type="submission" date="2024-08" db="EMBL/GenBank/DDBJ databases">
        <title>Insights into the chromosomal genome structure of Flemingia macrophylla.</title>
        <authorList>
            <person name="Ding Y."/>
            <person name="Zhao Y."/>
            <person name="Bi W."/>
            <person name="Wu M."/>
            <person name="Zhao G."/>
            <person name="Gong Y."/>
            <person name="Li W."/>
            <person name="Zhang P."/>
        </authorList>
    </citation>
    <scope>NUCLEOTIDE SEQUENCE [LARGE SCALE GENOMIC DNA]</scope>
    <source>
        <strain evidence="1">DYQJB</strain>
        <tissue evidence="1">Leaf</tissue>
    </source>
</reference>
<sequence length="82" mass="8308">MIDMFNIVLPPTISKASGNEMYGGTSGLLTPKTLVSHCICTGCLLNRGSMLRSLDIASSSASGIASSAGIAGGLTTCLPRSM</sequence>
<proteinExistence type="predicted"/>
<keyword evidence="2" id="KW-1185">Reference proteome</keyword>